<accession>A0ABD0QF41</accession>
<dbReference type="SUPFAM" id="SSF50978">
    <property type="entry name" value="WD40 repeat-like"/>
    <property type="match status" value="1"/>
</dbReference>
<dbReference type="Proteomes" id="UP001529510">
    <property type="component" value="Unassembled WGS sequence"/>
</dbReference>
<comment type="caution">
    <text evidence="1">The sequence shown here is derived from an EMBL/GenBank/DDBJ whole genome shotgun (WGS) entry which is preliminary data.</text>
</comment>
<evidence type="ECO:0000313" key="2">
    <source>
        <dbReference type="Proteomes" id="UP001529510"/>
    </source>
</evidence>
<dbReference type="InterPro" id="IPR015943">
    <property type="entry name" value="WD40/YVTN_repeat-like_dom_sf"/>
</dbReference>
<dbReference type="InterPro" id="IPR001680">
    <property type="entry name" value="WD40_rpt"/>
</dbReference>
<dbReference type="InterPro" id="IPR036322">
    <property type="entry name" value="WD40_repeat_dom_sf"/>
</dbReference>
<dbReference type="Gene3D" id="2.130.10.10">
    <property type="entry name" value="YVTN repeat-like/Quinoprotein amine dehydrogenase"/>
    <property type="match status" value="1"/>
</dbReference>
<evidence type="ECO:0000313" key="1">
    <source>
        <dbReference type="EMBL" id="KAL0184465.1"/>
    </source>
</evidence>
<dbReference type="AlphaFoldDB" id="A0ABD0QF41"/>
<organism evidence="1 2">
    <name type="scientific">Cirrhinus mrigala</name>
    <name type="common">Mrigala</name>
    <dbReference type="NCBI Taxonomy" id="683832"/>
    <lineage>
        <taxon>Eukaryota</taxon>
        <taxon>Metazoa</taxon>
        <taxon>Chordata</taxon>
        <taxon>Craniata</taxon>
        <taxon>Vertebrata</taxon>
        <taxon>Euteleostomi</taxon>
        <taxon>Actinopterygii</taxon>
        <taxon>Neopterygii</taxon>
        <taxon>Teleostei</taxon>
        <taxon>Ostariophysi</taxon>
        <taxon>Cypriniformes</taxon>
        <taxon>Cyprinidae</taxon>
        <taxon>Labeoninae</taxon>
        <taxon>Labeonini</taxon>
        <taxon>Cirrhinus</taxon>
    </lineage>
</organism>
<sequence>MKVVTCEIAWHNKEPVYSMDFQQSGEGKTQRLATAGVDTTVRASLKLTLMGNYRLKAVLFQMWRVDKGPDGKAVVEFLSNLARHTKAVNVVRFSPTAEVLASGGDGEFK</sequence>
<dbReference type="PANTHER" id="PTHR15271">
    <property type="entry name" value="CHROMATIN ASSEMBLY FACTOR 1 SUBUNIT B"/>
    <property type="match status" value="1"/>
</dbReference>
<feature type="non-terminal residue" evidence="1">
    <location>
        <position position="109"/>
    </location>
</feature>
<protein>
    <submittedName>
        <fullName evidence="1">Uncharacterized protein</fullName>
    </submittedName>
</protein>
<dbReference type="InterPro" id="IPR045145">
    <property type="entry name" value="PTHR15271"/>
</dbReference>
<reference evidence="1 2" key="1">
    <citation type="submission" date="2024-05" db="EMBL/GenBank/DDBJ databases">
        <title>Genome sequencing and assembly of Indian major carp, Cirrhinus mrigala (Hamilton, 1822).</title>
        <authorList>
            <person name="Mohindra V."/>
            <person name="Chowdhury L.M."/>
            <person name="Lal K."/>
            <person name="Jena J.K."/>
        </authorList>
    </citation>
    <scope>NUCLEOTIDE SEQUENCE [LARGE SCALE GENOMIC DNA]</scope>
    <source>
        <strain evidence="1">CM1030</strain>
        <tissue evidence="1">Blood</tissue>
    </source>
</reference>
<dbReference type="Pfam" id="PF00400">
    <property type="entry name" value="WD40"/>
    <property type="match status" value="1"/>
</dbReference>
<dbReference type="EMBL" id="JAMKFB020000009">
    <property type="protein sequence ID" value="KAL0184465.1"/>
    <property type="molecule type" value="Genomic_DNA"/>
</dbReference>
<dbReference type="PANTHER" id="PTHR15271:SF4">
    <property type="entry name" value="CHROMATIN ASSEMBLY FACTOR 1 SUBUNIT B"/>
    <property type="match status" value="1"/>
</dbReference>
<gene>
    <name evidence="1" type="ORF">M9458_020161</name>
</gene>
<proteinExistence type="predicted"/>
<keyword evidence="2" id="KW-1185">Reference proteome</keyword>
<name>A0ABD0QF41_CIRMR</name>